<evidence type="ECO:0000259" key="4">
    <source>
        <dbReference type="PROSITE" id="PS50048"/>
    </source>
</evidence>
<dbReference type="InterPro" id="IPR001138">
    <property type="entry name" value="Zn2Cys6_DnaBD"/>
</dbReference>
<dbReference type="CDD" id="cd12148">
    <property type="entry name" value="fungal_TF_MHR"/>
    <property type="match status" value="1"/>
</dbReference>
<dbReference type="Pfam" id="PF00172">
    <property type="entry name" value="Zn_clus"/>
    <property type="match status" value="1"/>
</dbReference>
<evidence type="ECO:0000313" key="6">
    <source>
        <dbReference type="Proteomes" id="UP000001072"/>
    </source>
</evidence>
<sequence length="392" mass="44294">MSDSTNPRPTESKRKKTLKRTLASCVGCRRRRTRCDRVDPCSECYRRDLPCSYEGASAPSIVARRHLNQLDEREQYIQQLEARLEALEKSSSSPCRASKQPKPTPPLEVEQTSTETKIDFSSDDLAYHLSQITLGPRVQSTKNDHPLRTELEALLHSSPPRPTHSIFLHQQAFKMSLIPNGPPISLERFQATLPPSSELAELANQYFQTFNFWVPCIEPTNWPEVVFNCYQPLPSNPQPELIHQLVSVLTVAAHGLLRRVDVHKLKPSHSDTNLQHQQIALAHHWFHLALNALIQPDQGSVLTRPTIWGIRAMTLLSNVEIAPDDFDHGIFFWGLTSNLASMVGLFQEPPGFDQPQSMVELESRRQLASAILELDGQGRGSNVRWNAAANKW</sequence>
<accession>F4RS58</accession>
<feature type="region of interest" description="Disordered" evidence="3">
    <location>
        <begin position="88"/>
        <end position="114"/>
    </location>
</feature>
<organism evidence="6">
    <name type="scientific">Melampsora larici-populina (strain 98AG31 / pathotype 3-4-7)</name>
    <name type="common">Poplar leaf rust fungus</name>
    <dbReference type="NCBI Taxonomy" id="747676"/>
    <lineage>
        <taxon>Eukaryota</taxon>
        <taxon>Fungi</taxon>
        <taxon>Dikarya</taxon>
        <taxon>Basidiomycota</taxon>
        <taxon>Pucciniomycotina</taxon>
        <taxon>Pucciniomycetes</taxon>
        <taxon>Pucciniales</taxon>
        <taxon>Melampsoraceae</taxon>
        <taxon>Melampsora</taxon>
    </lineage>
</organism>
<keyword evidence="6" id="KW-1185">Reference proteome</keyword>
<dbReference type="STRING" id="747676.F4RS58"/>
<dbReference type="HOGENOM" id="CLU_731546_0_0_1"/>
<protein>
    <recommendedName>
        <fullName evidence="4">Zn(2)-C6 fungal-type domain-containing protein</fullName>
    </recommendedName>
</protein>
<dbReference type="Gene3D" id="4.10.240.10">
    <property type="entry name" value="Zn(2)-C6 fungal-type DNA-binding domain"/>
    <property type="match status" value="1"/>
</dbReference>
<comment type="subcellular location">
    <subcellularLocation>
        <location evidence="1">Nucleus</location>
    </subcellularLocation>
</comment>
<dbReference type="SUPFAM" id="SSF57701">
    <property type="entry name" value="Zn2/Cys6 DNA-binding domain"/>
    <property type="match status" value="1"/>
</dbReference>
<dbReference type="PANTHER" id="PTHR31001:SF88">
    <property type="entry name" value="TRANSCRIPTION FACTOR PDR3"/>
    <property type="match status" value="1"/>
</dbReference>
<dbReference type="Proteomes" id="UP000001072">
    <property type="component" value="Unassembled WGS sequence"/>
</dbReference>
<dbReference type="GO" id="GO:0008270">
    <property type="term" value="F:zinc ion binding"/>
    <property type="evidence" value="ECO:0007669"/>
    <property type="project" value="InterPro"/>
</dbReference>
<dbReference type="EMBL" id="GL883116">
    <property type="protein sequence ID" value="EGG04835.1"/>
    <property type="molecule type" value="Genomic_DNA"/>
</dbReference>
<dbReference type="PROSITE" id="PS00463">
    <property type="entry name" value="ZN2_CY6_FUNGAL_1"/>
    <property type="match status" value="1"/>
</dbReference>
<feature type="domain" description="Zn(2)-C6 fungal-type" evidence="4">
    <location>
        <begin position="24"/>
        <end position="53"/>
    </location>
</feature>
<evidence type="ECO:0000256" key="1">
    <source>
        <dbReference type="ARBA" id="ARBA00004123"/>
    </source>
</evidence>
<dbReference type="RefSeq" id="XP_007411926.1">
    <property type="nucleotide sequence ID" value="XM_007411864.1"/>
</dbReference>
<dbReference type="InterPro" id="IPR036864">
    <property type="entry name" value="Zn2-C6_fun-type_DNA-bd_sf"/>
</dbReference>
<gene>
    <name evidence="5" type="ORF">MELLADRAFT_88549</name>
</gene>
<evidence type="ECO:0000256" key="2">
    <source>
        <dbReference type="ARBA" id="ARBA00023242"/>
    </source>
</evidence>
<proteinExistence type="predicted"/>
<dbReference type="VEuPathDB" id="FungiDB:MELLADRAFT_88549"/>
<reference evidence="6" key="1">
    <citation type="journal article" date="2011" name="Proc. Natl. Acad. Sci. U.S.A.">
        <title>Obligate biotrophy features unraveled by the genomic analysis of rust fungi.</title>
        <authorList>
            <person name="Duplessis S."/>
            <person name="Cuomo C.A."/>
            <person name="Lin Y.-C."/>
            <person name="Aerts A."/>
            <person name="Tisserant E."/>
            <person name="Veneault-Fourrey C."/>
            <person name="Joly D.L."/>
            <person name="Hacquard S."/>
            <person name="Amselem J."/>
            <person name="Cantarel B.L."/>
            <person name="Chiu R."/>
            <person name="Coutinho P.M."/>
            <person name="Feau N."/>
            <person name="Field M."/>
            <person name="Frey P."/>
            <person name="Gelhaye E."/>
            <person name="Goldberg J."/>
            <person name="Grabherr M.G."/>
            <person name="Kodira C.D."/>
            <person name="Kohler A."/>
            <person name="Kuees U."/>
            <person name="Lindquist E.A."/>
            <person name="Lucas S.M."/>
            <person name="Mago R."/>
            <person name="Mauceli E."/>
            <person name="Morin E."/>
            <person name="Murat C."/>
            <person name="Pangilinan J.L."/>
            <person name="Park R."/>
            <person name="Pearson M."/>
            <person name="Quesneville H."/>
            <person name="Rouhier N."/>
            <person name="Sakthikumar S."/>
            <person name="Salamov A.A."/>
            <person name="Schmutz J."/>
            <person name="Selles B."/>
            <person name="Shapiro H."/>
            <person name="Tanguay P."/>
            <person name="Tuskan G.A."/>
            <person name="Henrissat B."/>
            <person name="Van de Peer Y."/>
            <person name="Rouze P."/>
            <person name="Ellis J.G."/>
            <person name="Dodds P.N."/>
            <person name="Schein J.E."/>
            <person name="Zhong S."/>
            <person name="Hamelin R.C."/>
            <person name="Grigoriev I.V."/>
            <person name="Szabo L.J."/>
            <person name="Martin F."/>
        </authorList>
    </citation>
    <scope>NUCLEOTIDE SEQUENCE [LARGE SCALE GENOMIC DNA]</scope>
    <source>
        <strain evidence="6">98AG31 / pathotype 3-4-7</strain>
    </source>
</reference>
<dbReference type="PANTHER" id="PTHR31001">
    <property type="entry name" value="UNCHARACTERIZED TRANSCRIPTIONAL REGULATORY PROTEIN"/>
    <property type="match status" value="1"/>
</dbReference>
<dbReference type="GeneID" id="18934912"/>
<name>F4RS58_MELLP</name>
<dbReference type="InterPro" id="IPR050613">
    <property type="entry name" value="Sec_Metabolite_Reg"/>
</dbReference>
<keyword evidence="2" id="KW-0539">Nucleus</keyword>
<dbReference type="KEGG" id="mlr:MELLADRAFT_88549"/>
<dbReference type="SMART" id="SM00066">
    <property type="entry name" value="GAL4"/>
    <property type="match status" value="1"/>
</dbReference>
<dbReference type="GO" id="GO:0005634">
    <property type="term" value="C:nucleus"/>
    <property type="evidence" value="ECO:0007669"/>
    <property type="project" value="UniProtKB-SubCell"/>
</dbReference>
<evidence type="ECO:0000256" key="3">
    <source>
        <dbReference type="SAM" id="MobiDB-lite"/>
    </source>
</evidence>
<dbReference type="OrthoDB" id="2506114at2759"/>
<evidence type="ECO:0000313" key="5">
    <source>
        <dbReference type="EMBL" id="EGG04835.1"/>
    </source>
</evidence>
<dbReference type="AlphaFoldDB" id="F4RS58"/>
<dbReference type="GO" id="GO:0000981">
    <property type="term" value="F:DNA-binding transcription factor activity, RNA polymerase II-specific"/>
    <property type="evidence" value="ECO:0007669"/>
    <property type="project" value="InterPro"/>
</dbReference>
<dbReference type="InParanoid" id="F4RS58"/>
<dbReference type="PROSITE" id="PS50048">
    <property type="entry name" value="ZN2_CY6_FUNGAL_2"/>
    <property type="match status" value="1"/>
</dbReference>